<feature type="compositionally biased region" description="Basic residues" evidence="3">
    <location>
        <begin position="818"/>
        <end position="831"/>
    </location>
</feature>
<protein>
    <recommendedName>
        <fullName evidence="9">Zn-dependent exopeptidase</fullName>
    </recommendedName>
</protein>
<feature type="domain" description="PA" evidence="4">
    <location>
        <begin position="209"/>
        <end position="286"/>
    </location>
</feature>
<comment type="caution">
    <text evidence="7">The sequence shown here is derived from an EMBL/GenBank/DDBJ whole genome shotgun (WGS) entry which is preliminary data.</text>
</comment>
<dbReference type="Gene3D" id="3.50.30.30">
    <property type="match status" value="1"/>
</dbReference>
<keyword evidence="2" id="KW-0175">Coiled coil</keyword>
<dbReference type="Gene3D" id="3.40.630.10">
    <property type="entry name" value="Zn peptidases"/>
    <property type="match status" value="1"/>
</dbReference>
<feature type="domain" description="Peptidase M28" evidence="6">
    <location>
        <begin position="380"/>
        <end position="520"/>
    </location>
</feature>
<feature type="compositionally biased region" description="Pro residues" evidence="3">
    <location>
        <begin position="700"/>
        <end position="733"/>
    </location>
</feature>
<dbReference type="SUPFAM" id="SSF52025">
    <property type="entry name" value="PA domain"/>
    <property type="match status" value="1"/>
</dbReference>
<proteinExistence type="inferred from homology"/>
<dbReference type="CDD" id="cd08022">
    <property type="entry name" value="M28_PSMA_like"/>
    <property type="match status" value="1"/>
</dbReference>
<evidence type="ECO:0000256" key="3">
    <source>
        <dbReference type="SAM" id="MobiDB-lite"/>
    </source>
</evidence>
<dbReference type="PANTHER" id="PTHR10404">
    <property type="entry name" value="N-ACETYLATED-ALPHA-LINKED ACIDIC DIPEPTIDASE"/>
    <property type="match status" value="1"/>
</dbReference>
<name>A0A8H5BY05_9AGAR</name>
<evidence type="ECO:0000256" key="1">
    <source>
        <dbReference type="ARBA" id="ARBA00005634"/>
    </source>
</evidence>
<dbReference type="Proteomes" id="UP000541558">
    <property type="component" value="Unassembled WGS sequence"/>
</dbReference>
<feature type="domain" description="Transferrin receptor-like dimerisation" evidence="5">
    <location>
        <begin position="844"/>
        <end position="924"/>
    </location>
</feature>
<feature type="region of interest" description="Disordered" evidence="3">
    <location>
        <begin position="800"/>
        <end position="831"/>
    </location>
</feature>
<accession>A0A8H5BY05</accession>
<sequence length="938" mass="103813">MDKLKGEIPVPATNPPTKTRQPSWKRYACFVAGALLLVSLYPYNSHPPRRRPHPPRPLPAEKAEELFLTVPDAESALAASRSYATHPHLAGSTEDFDDAKTILKLFQEELGVRPPKEDPIFPAGSHRSRISTLGLTSHFAPRHPTAWIDTYYPVLNTPLERTLQLLDKDNNVVFDADLVEDGDPLDPEAAKYKDAVPAWHGLSFDGTATGQFVYANYGTQEDYAELIGKGVNLTDKIVIARYGGIFRGLKIKGAEELGAAGVLIYSDPRDDGYVTEDNGYETYPQGPARNPSSVQRGSVQYLSLYPGDPTTPGYPSYENAERQEGINIPKIPSLPISWKNAQPLLAELGYKKYPSFDGKVSKKVIKLENHVDTKVTPIWNAMAAIPGHIKDEVVLIGCHRDAWVMGAADPTSGTVSLHEIVRGFGTLLKQGWKPLRTIVIASWDAEEYGLVGSTEWGEDFHPWISKHVVSYLNVDVSVSGSTWNVGGSPSLADLIKNAALDVPHPTKPELTLWDARNDEGPFSGNTSKLLDDELAYYGTGAMISNAPDAEIFPLGSGSDYTVFLQRIGVASTDQGFGSKGKDAVYHYHSVYDSQRWQEVYADPTFERHVAVAKHLGLLALRLTDSIILPLNTTRYAFELEKYLDRVESLLPSANLPASETPDFSGLRKSIKSLQEASLELDEEKVEAERNFRELLGKLPHGPPHGPPPHDGPEPPHGPPPHDGPEPPHGPPYGGPERPHLRRHHCHGSRSVFGRIKRTYYKLQNTVRSFFGLPPLFRHPRGIQRAHSVGEALGFALAVEGGDEHRPDHPPPPPDHPGPHHPPHHPPPHHAHPHFPFFKFIKAARRVARANRKLRSFEGGFISDEGIKDREWYKHLGVAPGKWLGYGATTFPALTEAITIEKNSTQIVYEAERLQTLIDALAKSIQPRCHKDHGDEEEE</sequence>
<dbReference type="FunFam" id="3.50.30.30:FF:000008">
    <property type="entry name" value="Glutamate carboxypeptidase 2"/>
    <property type="match status" value="1"/>
</dbReference>
<dbReference type="InterPro" id="IPR007484">
    <property type="entry name" value="Peptidase_M28"/>
</dbReference>
<dbReference type="EMBL" id="JAACJK010000113">
    <property type="protein sequence ID" value="KAF5331637.1"/>
    <property type="molecule type" value="Genomic_DNA"/>
</dbReference>
<dbReference type="Pfam" id="PF04253">
    <property type="entry name" value="TFR_dimer"/>
    <property type="match status" value="1"/>
</dbReference>
<dbReference type="InterPro" id="IPR036757">
    <property type="entry name" value="TFR-like_dimer_dom_sf"/>
</dbReference>
<organism evidence="7 8">
    <name type="scientific">Ephemerocybe angulata</name>
    <dbReference type="NCBI Taxonomy" id="980116"/>
    <lineage>
        <taxon>Eukaryota</taxon>
        <taxon>Fungi</taxon>
        <taxon>Dikarya</taxon>
        <taxon>Basidiomycota</taxon>
        <taxon>Agaricomycotina</taxon>
        <taxon>Agaricomycetes</taxon>
        <taxon>Agaricomycetidae</taxon>
        <taxon>Agaricales</taxon>
        <taxon>Agaricineae</taxon>
        <taxon>Psathyrellaceae</taxon>
        <taxon>Ephemerocybe</taxon>
    </lineage>
</organism>
<feature type="coiled-coil region" evidence="2">
    <location>
        <begin position="666"/>
        <end position="693"/>
    </location>
</feature>
<keyword evidence="8" id="KW-1185">Reference proteome</keyword>
<dbReference type="InterPro" id="IPR007365">
    <property type="entry name" value="TFR-like_dimer_dom"/>
</dbReference>
<evidence type="ECO:0000259" key="4">
    <source>
        <dbReference type="Pfam" id="PF02225"/>
    </source>
</evidence>
<dbReference type="OrthoDB" id="5841748at2759"/>
<dbReference type="Pfam" id="PF02225">
    <property type="entry name" value="PA"/>
    <property type="match status" value="1"/>
</dbReference>
<dbReference type="InterPro" id="IPR039373">
    <property type="entry name" value="Peptidase_M28B"/>
</dbReference>
<dbReference type="Pfam" id="PF04389">
    <property type="entry name" value="Peptidase_M28"/>
    <property type="match status" value="1"/>
</dbReference>
<evidence type="ECO:0000313" key="7">
    <source>
        <dbReference type="EMBL" id="KAF5331637.1"/>
    </source>
</evidence>
<feature type="region of interest" description="Disordered" evidence="3">
    <location>
        <begin position="695"/>
        <end position="748"/>
    </location>
</feature>
<dbReference type="CDD" id="cd02121">
    <property type="entry name" value="PA_GCPII_like"/>
    <property type="match status" value="1"/>
</dbReference>
<dbReference type="AlphaFoldDB" id="A0A8H5BY05"/>
<reference evidence="7 8" key="1">
    <citation type="journal article" date="2020" name="ISME J.">
        <title>Uncovering the hidden diversity of litter-decomposition mechanisms in mushroom-forming fungi.</title>
        <authorList>
            <person name="Floudas D."/>
            <person name="Bentzer J."/>
            <person name="Ahren D."/>
            <person name="Johansson T."/>
            <person name="Persson P."/>
            <person name="Tunlid A."/>
        </authorList>
    </citation>
    <scope>NUCLEOTIDE SEQUENCE [LARGE SCALE GENOMIC DNA]</scope>
    <source>
        <strain evidence="7 8">CBS 175.51</strain>
    </source>
</reference>
<dbReference type="SUPFAM" id="SSF47672">
    <property type="entry name" value="Transferrin receptor-like dimerisation domain"/>
    <property type="match status" value="2"/>
</dbReference>
<dbReference type="PANTHER" id="PTHR10404:SF46">
    <property type="entry name" value="VACUOLAR PROTEIN SORTING-ASSOCIATED PROTEIN 70"/>
    <property type="match status" value="1"/>
</dbReference>
<evidence type="ECO:0000259" key="5">
    <source>
        <dbReference type="Pfam" id="PF04253"/>
    </source>
</evidence>
<evidence type="ECO:0000313" key="8">
    <source>
        <dbReference type="Proteomes" id="UP000541558"/>
    </source>
</evidence>
<dbReference type="GO" id="GO:0004180">
    <property type="term" value="F:carboxypeptidase activity"/>
    <property type="evidence" value="ECO:0007669"/>
    <property type="project" value="TreeGrafter"/>
</dbReference>
<dbReference type="InterPro" id="IPR046450">
    <property type="entry name" value="PA_dom_sf"/>
</dbReference>
<dbReference type="SUPFAM" id="SSF53187">
    <property type="entry name" value="Zn-dependent exopeptidases"/>
    <property type="match status" value="1"/>
</dbReference>
<evidence type="ECO:0000259" key="6">
    <source>
        <dbReference type="Pfam" id="PF04389"/>
    </source>
</evidence>
<dbReference type="FunFam" id="3.40.630.10:FF:000101">
    <property type="entry name" value="N-acetylated alpha-linked acidic dipeptidase like 1"/>
    <property type="match status" value="1"/>
</dbReference>
<feature type="region of interest" description="Disordered" evidence="3">
    <location>
        <begin position="1"/>
        <end position="20"/>
    </location>
</feature>
<dbReference type="InterPro" id="IPR003137">
    <property type="entry name" value="PA_domain"/>
</dbReference>
<evidence type="ECO:0000256" key="2">
    <source>
        <dbReference type="SAM" id="Coils"/>
    </source>
</evidence>
<dbReference type="Gene3D" id="1.20.930.40">
    <property type="entry name" value="Transferrin receptor-like, dimerisation domain"/>
    <property type="match status" value="1"/>
</dbReference>
<gene>
    <name evidence="7" type="ORF">D9611_007670</name>
</gene>
<evidence type="ECO:0008006" key="9">
    <source>
        <dbReference type="Google" id="ProtNLM"/>
    </source>
</evidence>
<comment type="similarity">
    <text evidence="1">Belongs to the peptidase M28 family. M28B subfamily.</text>
</comment>